<dbReference type="InterPro" id="IPR025932">
    <property type="entry name" value="Trypano_VSG_B_N_dom"/>
</dbReference>
<dbReference type="Pfam" id="PF13206">
    <property type="entry name" value="VSG_B"/>
    <property type="match status" value="1"/>
</dbReference>
<dbReference type="Pfam" id="PF10659">
    <property type="entry name" value="Trypan_glycop_C"/>
    <property type="match status" value="1"/>
</dbReference>
<organism evidence="11 12">
    <name type="scientific">Trypanosoma equiperdum</name>
    <dbReference type="NCBI Taxonomy" id="5694"/>
    <lineage>
        <taxon>Eukaryota</taxon>
        <taxon>Discoba</taxon>
        <taxon>Euglenozoa</taxon>
        <taxon>Kinetoplastea</taxon>
        <taxon>Metakinetoplastina</taxon>
        <taxon>Trypanosomatida</taxon>
        <taxon>Trypanosomatidae</taxon>
        <taxon>Trypanosoma</taxon>
    </lineage>
</organism>
<dbReference type="EMBL" id="CZPT02001642">
    <property type="protein sequence ID" value="SCU71500.1"/>
    <property type="molecule type" value="Genomic_DNA"/>
</dbReference>
<keyword evidence="6" id="KW-0472">Membrane</keyword>
<proteinExistence type="predicted"/>
<evidence type="ECO:0000256" key="1">
    <source>
        <dbReference type="ARBA" id="ARBA00002523"/>
    </source>
</evidence>
<evidence type="ECO:0000256" key="3">
    <source>
        <dbReference type="ARBA" id="ARBA00022475"/>
    </source>
</evidence>
<comment type="caution">
    <text evidence="11">The sequence shown here is derived from an EMBL/GenBank/DDBJ whole genome shotgun (WGS) entry which is preliminary data.</text>
</comment>
<evidence type="ECO:0000256" key="8">
    <source>
        <dbReference type="ARBA" id="ARBA00023288"/>
    </source>
</evidence>
<comment type="subcellular location">
    <subcellularLocation>
        <location evidence="2">Cell membrane</location>
        <topology evidence="2">Lipid-anchor</topology>
        <topology evidence="2">GPI-anchor</topology>
    </subcellularLocation>
</comment>
<evidence type="ECO:0000256" key="4">
    <source>
        <dbReference type="ARBA" id="ARBA00022622"/>
    </source>
</evidence>
<evidence type="ECO:0000256" key="6">
    <source>
        <dbReference type="ARBA" id="ARBA00023136"/>
    </source>
</evidence>
<dbReference type="VEuPathDB" id="TriTrypDB:TEOVI_000308100"/>
<dbReference type="GO" id="GO:0005886">
    <property type="term" value="C:plasma membrane"/>
    <property type="evidence" value="ECO:0007669"/>
    <property type="project" value="UniProtKB-SubCell"/>
</dbReference>
<keyword evidence="8" id="KW-0449">Lipoprotein</keyword>
<evidence type="ECO:0000259" key="10">
    <source>
        <dbReference type="Pfam" id="PF13206"/>
    </source>
</evidence>
<keyword evidence="3" id="KW-1003">Cell membrane</keyword>
<gene>
    <name evidence="11" type="ORF">TEOVI_000308100</name>
</gene>
<keyword evidence="4" id="KW-0336">GPI-anchor</keyword>
<dbReference type="Proteomes" id="UP000195570">
    <property type="component" value="Unassembled WGS sequence"/>
</dbReference>
<evidence type="ECO:0000313" key="12">
    <source>
        <dbReference type="Proteomes" id="UP000195570"/>
    </source>
</evidence>
<feature type="domain" description="Trypanosome variant surface glycoprotein C-terminal" evidence="9">
    <location>
        <begin position="394"/>
        <end position="508"/>
    </location>
</feature>
<evidence type="ECO:0000256" key="7">
    <source>
        <dbReference type="ARBA" id="ARBA00023180"/>
    </source>
</evidence>
<dbReference type="AlphaFoldDB" id="A0A1G4IGH8"/>
<evidence type="ECO:0000256" key="5">
    <source>
        <dbReference type="ARBA" id="ARBA00022729"/>
    </source>
</evidence>
<sequence length="533" mass="55802">MNKHQAAIVVIVTVLTQSKETVAARGDKADNTAEFNVMCGLVRLCEAGFEGPAAATEQNVTDLFASITRAHTLAGSNITEVEKAIKEAQNGVQKTDKPMPLTTSGQYCAQQVNSTYTQAKELYDIAFNAKAAATAAVKAANGLLNEALYGDSEQLGRDDKNSKYFGQGATEKLFGGGATDTKNCGGPHGTPESSAPNVGKTLINDIICLCSYTSDTSKAPCGGVTGQSTASLLTADPPTGAKTAWATLMAMCPKKTGHATIGGLQAALASFDAQLGRTAHEAGTQPENVRYFLGYAHSATTGCTGAASQICVNYKPKLAGDTPKGIKWRANIEQAISKVQRLNNEQAMAAAAVGLRTLNVSIWQSYQTAFIPAPRTTSQEQGGPLAKNADKHGCGSRTTNSTCTKNNNCKWEGTTETVGTCVADDTKVTTQTNVAGAGPAAKEGAATAGCAGHEDKTACDADKTGDKQNCAWRKGKDGETDEPEKEKCRSSSFLLNKQFALSVVSGAFGGHAFLIPPPQLFSFTKNSCYLKNF</sequence>
<evidence type="ECO:0000259" key="9">
    <source>
        <dbReference type="Pfam" id="PF10659"/>
    </source>
</evidence>
<name>A0A1G4IGH8_TRYEQ</name>
<dbReference type="GO" id="GO:0098552">
    <property type="term" value="C:side of membrane"/>
    <property type="evidence" value="ECO:0007669"/>
    <property type="project" value="UniProtKB-KW"/>
</dbReference>
<dbReference type="GeneID" id="92377021"/>
<dbReference type="InterPro" id="IPR019609">
    <property type="entry name" value="Variant_surf_glycoprt_trypan_C"/>
</dbReference>
<keyword evidence="5" id="KW-0732">Signal</keyword>
<reference evidence="11" key="1">
    <citation type="submission" date="2016-09" db="EMBL/GenBank/DDBJ databases">
        <authorList>
            <person name="Hebert L."/>
            <person name="Moumen B."/>
        </authorList>
    </citation>
    <scope>NUCLEOTIDE SEQUENCE [LARGE SCALE GENOMIC DNA]</scope>
    <source>
        <strain evidence="11">OVI</strain>
    </source>
</reference>
<feature type="domain" description="Trypanosome variant surface glycoprotein B-type N-terminal" evidence="10">
    <location>
        <begin position="77"/>
        <end position="351"/>
    </location>
</feature>
<keyword evidence="12" id="KW-1185">Reference proteome</keyword>
<evidence type="ECO:0000313" key="11">
    <source>
        <dbReference type="EMBL" id="SCU71500.1"/>
    </source>
</evidence>
<accession>A0A1G4IGH8</accession>
<evidence type="ECO:0000256" key="2">
    <source>
        <dbReference type="ARBA" id="ARBA00004609"/>
    </source>
</evidence>
<keyword evidence="7" id="KW-0325">Glycoprotein</keyword>
<protein>
    <submittedName>
        <fullName evidence="11">Trypanosomal VSG domain/Trypanosome variant surface glycoprotein C-terminal domain containing protein, putative</fullName>
    </submittedName>
</protein>
<dbReference type="RefSeq" id="XP_067082157.1">
    <property type="nucleotide sequence ID" value="XM_067226056.1"/>
</dbReference>
<comment type="function">
    <text evidence="1">VSG forms a coat on the surface of the parasite. The trypanosome evades the immune response of the host by expressing a series of antigenically distinct VSGs from an estimated 1000 VSG genes.</text>
</comment>